<name>A0AA85IW71_TRIRE</name>
<reference evidence="1" key="1">
    <citation type="submission" date="2022-06" db="EMBL/GenBank/DDBJ databases">
        <authorList>
            <person name="Berger JAMES D."/>
            <person name="Berger JAMES D."/>
        </authorList>
    </citation>
    <scope>NUCLEOTIDE SEQUENCE [LARGE SCALE GENOMIC DNA]</scope>
</reference>
<protein>
    <submittedName>
        <fullName evidence="2">Uncharacterized protein</fullName>
    </submittedName>
</protein>
<dbReference type="AlphaFoldDB" id="A0AA85IW71"/>
<organism evidence="1 2">
    <name type="scientific">Trichobilharzia regenti</name>
    <name type="common">Nasal bird schistosome</name>
    <dbReference type="NCBI Taxonomy" id="157069"/>
    <lineage>
        <taxon>Eukaryota</taxon>
        <taxon>Metazoa</taxon>
        <taxon>Spiralia</taxon>
        <taxon>Lophotrochozoa</taxon>
        <taxon>Platyhelminthes</taxon>
        <taxon>Trematoda</taxon>
        <taxon>Digenea</taxon>
        <taxon>Strigeidida</taxon>
        <taxon>Schistosomatoidea</taxon>
        <taxon>Schistosomatidae</taxon>
        <taxon>Trichobilharzia</taxon>
    </lineage>
</organism>
<accession>A0AA85IW71</accession>
<evidence type="ECO:0000313" key="2">
    <source>
        <dbReference type="WBParaSite" id="TREG1_116190.2"/>
    </source>
</evidence>
<evidence type="ECO:0000313" key="1">
    <source>
        <dbReference type="Proteomes" id="UP000050795"/>
    </source>
</evidence>
<keyword evidence="1" id="KW-1185">Reference proteome</keyword>
<proteinExistence type="predicted"/>
<reference evidence="2" key="2">
    <citation type="submission" date="2023-11" db="UniProtKB">
        <authorList>
            <consortium name="WormBaseParasite"/>
        </authorList>
    </citation>
    <scope>IDENTIFICATION</scope>
</reference>
<sequence length="63" mass="7610">MFSRLWLTVVLSFLFYVIYLPSCESSFLLHLICPWLNITWLCSQIPEYAYLWEGQQPEYESLQ</sequence>
<dbReference type="Proteomes" id="UP000050795">
    <property type="component" value="Unassembled WGS sequence"/>
</dbReference>
<dbReference type="WBParaSite" id="TREG1_116190.2">
    <property type="protein sequence ID" value="TREG1_116190.2"/>
    <property type="gene ID" value="TREG1_116190"/>
</dbReference>